<protein>
    <recommendedName>
        <fullName evidence="4">Sulfotransferase family protein</fullName>
    </recommendedName>
</protein>
<accession>A0A1X6Y741</accession>
<dbReference type="InterPro" id="IPR027417">
    <property type="entry name" value="P-loop_NTPase"/>
</dbReference>
<dbReference type="OrthoDB" id="7540582at2"/>
<dbReference type="AlphaFoldDB" id="A0A1X6Y741"/>
<evidence type="ECO:0000313" key="2">
    <source>
        <dbReference type="EMBL" id="SLN12696.1"/>
    </source>
</evidence>
<feature type="compositionally biased region" description="Polar residues" evidence="1">
    <location>
        <begin position="291"/>
        <end position="305"/>
    </location>
</feature>
<keyword evidence="3" id="KW-1185">Reference proteome</keyword>
<evidence type="ECO:0000313" key="3">
    <source>
        <dbReference type="Proteomes" id="UP000193963"/>
    </source>
</evidence>
<feature type="region of interest" description="Disordered" evidence="1">
    <location>
        <begin position="266"/>
        <end position="305"/>
    </location>
</feature>
<dbReference type="RefSeq" id="WP_085886155.1">
    <property type="nucleotide sequence ID" value="NZ_FWFN01000001.1"/>
</dbReference>
<proteinExistence type="predicted"/>
<evidence type="ECO:0008006" key="4">
    <source>
        <dbReference type="Google" id="ProtNLM"/>
    </source>
</evidence>
<feature type="compositionally biased region" description="Low complexity" evidence="1">
    <location>
        <begin position="273"/>
        <end position="285"/>
    </location>
</feature>
<dbReference type="EMBL" id="FWFN01000001">
    <property type="protein sequence ID" value="SLN12696.1"/>
    <property type="molecule type" value="Genomic_DNA"/>
</dbReference>
<dbReference type="Proteomes" id="UP000193963">
    <property type="component" value="Unassembled WGS sequence"/>
</dbReference>
<dbReference type="Gene3D" id="3.40.50.300">
    <property type="entry name" value="P-loop containing nucleotide triphosphate hydrolases"/>
    <property type="match status" value="1"/>
</dbReference>
<sequence>MARLILHIGTHKTGTTAIQHWLAGHRAALGTLGWHYGATDRPPHPRLPKHSSLYRALLEGRYSAEEAAILADHAASGLPDLILSEEGLSLPAFRRFAPLRGLAEHFDVTVVALFRRQDIFLESHWRQLCKEGQTGASLDSFLQREWTRQRMRYDRILDFWAEFASIRAARYDPGHAGGAVGQVLALAGLPLDPGPVRRANPSLSPGVADVCARLTRNGLASLVPMVARVARGRGGQGSGISMARRTALLAEAAPGNARLAERYDIHFDPPDAPAADSPVPASAQAPRDDPSQSAGGHTQTLGNIR</sequence>
<evidence type="ECO:0000256" key="1">
    <source>
        <dbReference type="SAM" id="MobiDB-lite"/>
    </source>
</evidence>
<organism evidence="2 3">
    <name type="scientific">Pseudooceanicola marinus</name>
    <dbReference type="NCBI Taxonomy" id="396013"/>
    <lineage>
        <taxon>Bacteria</taxon>
        <taxon>Pseudomonadati</taxon>
        <taxon>Pseudomonadota</taxon>
        <taxon>Alphaproteobacteria</taxon>
        <taxon>Rhodobacterales</taxon>
        <taxon>Paracoccaceae</taxon>
        <taxon>Pseudooceanicola</taxon>
    </lineage>
</organism>
<gene>
    <name evidence="2" type="ORF">PSM7751_00230</name>
</gene>
<dbReference type="SUPFAM" id="SSF52540">
    <property type="entry name" value="P-loop containing nucleoside triphosphate hydrolases"/>
    <property type="match status" value="1"/>
</dbReference>
<name>A0A1X6Y741_9RHOB</name>
<reference evidence="2 3" key="1">
    <citation type="submission" date="2017-03" db="EMBL/GenBank/DDBJ databases">
        <authorList>
            <person name="Afonso C.L."/>
            <person name="Miller P.J."/>
            <person name="Scott M.A."/>
            <person name="Spackman E."/>
            <person name="Goraichik I."/>
            <person name="Dimitrov K.M."/>
            <person name="Suarez D.L."/>
            <person name="Swayne D.E."/>
        </authorList>
    </citation>
    <scope>NUCLEOTIDE SEQUENCE [LARGE SCALE GENOMIC DNA]</scope>
    <source>
        <strain evidence="2 3">CECT 7751</strain>
    </source>
</reference>